<dbReference type="InterPro" id="IPR001451">
    <property type="entry name" value="Hexapep"/>
</dbReference>
<protein>
    <submittedName>
        <fullName evidence="1">Hexapeptide repeat of succinyl-transferase</fullName>
    </submittedName>
</protein>
<dbReference type="InterPro" id="IPR011004">
    <property type="entry name" value="Trimer_LpxA-like_sf"/>
</dbReference>
<dbReference type="Gene3D" id="2.160.10.10">
    <property type="entry name" value="Hexapeptide repeat proteins"/>
    <property type="match status" value="2"/>
</dbReference>
<dbReference type="AlphaFoldDB" id="A0A1G6UGJ5"/>
<keyword evidence="1" id="KW-0808">Transferase</keyword>
<dbReference type="InterPro" id="IPR051159">
    <property type="entry name" value="Hexapeptide_acetyltransf"/>
</dbReference>
<sequence length="249" mass="26956">MRTLIEKIICRLKNKPDYKFENNYSFRELYVIILSRGIQVIRGGYKKLFFRASNGLVFIGTRVVIDHIYQFAAGSNLIIEDNVYINALSLDGILIKNNVSIARNCTLICTGVISQKGKGITIGNNSGINAGTYMGGQGGIEIGDNVIIGPGVKIFSENHNFSNLSVNIKDQGVTRNRVYIGNNCWVGAGVTILAGVTIGEGCVIAAGSIVTKTIAPHSVVAGVPGRILKKRSETIEPEVPDFKTKLRVV</sequence>
<dbReference type="EMBL" id="FNAI01000001">
    <property type="protein sequence ID" value="SDD39675.1"/>
    <property type="molecule type" value="Genomic_DNA"/>
</dbReference>
<dbReference type="Proteomes" id="UP000199072">
    <property type="component" value="Unassembled WGS sequence"/>
</dbReference>
<evidence type="ECO:0000313" key="1">
    <source>
        <dbReference type="EMBL" id="SDD39675.1"/>
    </source>
</evidence>
<gene>
    <name evidence="1" type="ORF">SAMN05216464_101620</name>
</gene>
<reference evidence="1 2" key="1">
    <citation type="submission" date="2016-10" db="EMBL/GenBank/DDBJ databases">
        <authorList>
            <person name="de Groot N.N."/>
        </authorList>
    </citation>
    <scope>NUCLEOTIDE SEQUENCE [LARGE SCALE GENOMIC DNA]</scope>
    <source>
        <strain evidence="1 2">47C3B</strain>
    </source>
</reference>
<dbReference type="RefSeq" id="WP_143014036.1">
    <property type="nucleotide sequence ID" value="NZ_FNAI01000001.1"/>
</dbReference>
<dbReference type="Pfam" id="PF00132">
    <property type="entry name" value="Hexapep"/>
    <property type="match status" value="1"/>
</dbReference>
<evidence type="ECO:0000313" key="2">
    <source>
        <dbReference type="Proteomes" id="UP000199072"/>
    </source>
</evidence>
<proteinExistence type="predicted"/>
<dbReference type="STRING" id="1391627.SAMN05216464_101620"/>
<keyword evidence="2" id="KW-1185">Reference proteome</keyword>
<dbReference type="CDD" id="cd04647">
    <property type="entry name" value="LbH_MAT_like"/>
    <property type="match status" value="1"/>
</dbReference>
<name>A0A1G6UGJ5_9SPHI</name>
<dbReference type="GO" id="GO:0016740">
    <property type="term" value="F:transferase activity"/>
    <property type="evidence" value="ECO:0007669"/>
    <property type="project" value="UniProtKB-KW"/>
</dbReference>
<organism evidence="1 2">
    <name type="scientific">Mucilaginibacter pineti</name>
    <dbReference type="NCBI Taxonomy" id="1391627"/>
    <lineage>
        <taxon>Bacteria</taxon>
        <taxon>Pseudomonadati</taxon>
        <taxon>Bacteroidota</taxon>
        <taxon>Sphingobacteriia</taxon>
        <taxon>Sphingobacteriales</taxon>
        <taxon>Sphingobacteriaceae</taxon>
        <taxon>Mucilaginibacter</taxon>
    </lineage>
</organism>
<dbReference type="OrthoDB" id="9801697at2"/>
<accession>A0A1G6UGJ5</accession>
<dbReference type="SUPFAM" id="SSF51161">
    <property type="entry name" value="Trimeric LpxA-like enzymes"/>
    <property type="match status" value="2"/>
</dbReference>
<dbReference type="PANTHER" id="PTHR23416">
    <property type="entry name" value="SIALIC ACID SYNTHASE-RELATED"/>
    <property type="match status" value="1"/>
</dbReference>